<reference evidence="1 2" key="1">
    <citation type="submission" date="2010-02" db="EMBL/GenBank/DDBJ databases">
        <authorList>
            <person name="Weinstock G."/>
            <person name="Sodergren E."/>
            <person name="Clifton S."/>
            <person name="Fulton L."/>
            <person name="Fulton B."/>
            <person name="Courtney L."/>
            <person name="Fronick C."/>
            <person name="Harrison M."/>
            <person name="Strong C."/>
            <person name="Farmer C."/>
            <person name="Delahaunty K."/>
            <person name="Markovic C."/>
            <person name="Hall O."/>
            <person name="Minx P."/>
            <person name="Tomlinson C."/>
            <person name="Mitreva M."/>
            <person name="Nelson J."/>
            <person name="Hou S."/>
            <person name="Wollam A."/>
            <person name="Pepin K.H."/>
            <person name="Johnson M."/>
            <person name="Bhonagiri V."/>
            <person name="Zhang X."/>
            <person name="Suruliraj S."/>
            <person name="Warren W."/>
            <person name="Chinwalla A."/>
            <person name="Mardis E.R."/>
            <person name="Wilson R.K."/>
        </authorList>
    </citation>
    <scope>NUCLEOTIDE SEQUENCE [LARGE SCALE GENOMIC DNA]</scope>
    <source>
        <strain evidence="1 2">ATCC 29315</strain>
    </source>
</reference>
<protein>
    <submittedName>
        <fullName evidence="1">Uncharacterized protein</fullName>
    </submittedName>
</protein>
<dbReference type="EMBL" id="ADBF01000013">
    <property type="protein sequence ID" value="EFE50671.1"/>
    <property type="molecule type" value="Genomic_DNA"/>
</dbReference>
<evidence type="ECO:0000313" key="1">
    <source>
        <dbReference type="EMBL" id="EFE50671.1"/>
    </source>
</evidence>
<dbReference type="Proteomes" id="UP000005536">
    <property type="component" value="Unassembled WGS sequence"/>
</dbReference>
<name>D4DNB4_NEIEG</name>
<gene>
    <name evidence="1" type="ORF">NEIELOOT_00583</name>
</gene>
<dbReference type="AlphaFoldDB" id="D4DNB4"/>
<sequence>MRFSDKKLPLHIPTICSGQPPKYSAFPSGANSGLQTACRF</sequence>
<evidence type="ECO:0000313" key="2">
    <source>
        <dbReference type="Proteomes" id="UP000005536"/>
    </source>
</evidence>
<comment type="caution">
    <text evidence="1">The sequence shown here is derived from an EMBL/GenBank/DDBJ whole genome shotgun (WGS) entry which is preliminary data.</text>
</comment>
<accession>D4DNB4</accession>
<proteinExistence type="predicted"/>
<organism evidence="1 2">
    <name type="scientific">Neisseria elongata subsp. glycolytica ATCC 29315</name>
    <dbReference type="NCBI Taxonomy" id="546263"/>
    <lineage>
        <taxon>Bacteria</taxon>
        <taxon>Pseudomonadati</taxon>
        <taxon>Pseudomonadota</taxon>
        <taxon>Betaproteobacteria</taxon>
        <taxon>Neisseriales</taxon>
        <taxon>Neisseriaceae</taxon>
        <taxon>Neisseria</taxon>
    </lineage>
</organism>